<dbReference type="Pfam" id="PF00582">
    <property type="entry name" value="Usp"/>
    <property type="match status" value="1"/>
</dbReference>
<dbReference type="Gene3D" id="3.40.50.12370">
    <property type="match status" value="1"/>
</dbReference>
<proteinExistence type="predicted"/>
<dbReference type="EMBL" id="CP009621">
    <property type="protein sequence ID" value="AKD02963.1"/>
    <property type="molecule type" value="Genomic_DNA"/>
</dbReference>
<accession>A0A0E3ZDA0</accession>
<evidence type="ECO:0000313" key="3">
    <source>
        <dbReference type="Proteomes" id="UP000033109"/>
    </source>
</evidence>
<feature type="domain" description="UspA" evidence="1">
    <location>
        <begin position="1"/>
        <end position="138"/>
    </location>
</feature>
<reference evidence="2 3" key="1">
    <citation type="journal article" date="2015" name="Sci. Rep.">
        <title>Unraveling adaptation of Pontibacter korlensis to radiation and infertility in desert through complete genome and comparative transcriptomic analysis.</title>
        <authorList>
            <person name="Dai J."/>
            <person name="Dai W."/>
            <person name="Qiu C."/>
            <person name="Yang Z."/>
            <person name="Zhang Y."/>
            <person name="Zhou M."/>
            <person name="Zhang L."/>
            <person name="Fang C."/>
            <person name="Gao Q."/>
            <person name="Yang Q."/>
            <person name="Li X."/>
            <person name="Wang Z."/>
            <person name="Wang Z."/>
            <person name="Jia Z."/>
            <person name="Chen X."/>
        </authorList>
    </citation>
    <scope>NUCLEOTIDE SEQUENCE [LARGE SCALE GENOMIC DNA]</scope>
    <source>
        <strain evidence="2 3">X14-1T</strain>
    </source>
</reference>
<gene>
    <name evidence="2" type="ORF">PKOR_07270</name>
</gene>
<dbReference type="CDD" id="cd00293">
    <property type="entry name" value="USP-like"/>
    <property type="match status" value="1"/>
</dbReference>
<name>A0A0E3ZDA0_9BACT</name>
<dbReference type="RefSeq" id="WP_046309982.1">
    <property type="nucleotide sequence ID" value="NZ_CBCSCY010000058.1"/>
</dbReference>
<dbReference type="PATRIC" id="fig|400092.3.peg.1613"/>
<organism evidence="2 3">
    <name type="scientific">Pontibacter korlensis</name>
    <dbReference type="NCBI Taxonomy" id="400092"/>
    <lineage>
        <taxon>Bacteria</taxon>
        <taxon>Pseudomonadati</taxon>
        <taxon>Bacteroidota</taxon>
        <taxon>Cytophagia</taxon>
        <taxon>Cytophagales</taxon>
        <taxon>Hymenobacteraceae</taxon>
        <taxon>Pontibacter</taxon>
    </lineage>
</organism>
<dbReference type="HOGENOM" id="CLU_1029959_0_0_10"/>
<evidence type="ECO:0000259" key="1">
    <source>
        <dbReference type="Pfam" id="PF00582"/>
    </source>
</evidence>
<sequence>MKKILIPTDLTLHSLNLIKYALHLLKGETCQIALVHPVPLPDSITELLMLPRDEEGQEKASKAFKNALKRIAKAYAVEINSIQTERIYCNNSSQIRSFIVNNKIDLVLSPVQVTRVSDAISQFNSLVKGVPCPVLYVPELFEINRFRKIALVLDVEDKTDSLPDETLVNLLCRNDYHITFLLVFKPGTSTDRLKHALDVIYSSKMLEGISYSVHLIHEADLTSGVVSFIDEFEVDLVVTCKKKSMLDYLRLGRGFSPKAINTKVPLLSVR</sequence>
<dbReference type="AlphaFoldDB" id="A0A0E3ZDA0"/>
<dbReference type="Proteomes" id="UP000033109">
    <property type="component" value="Chromosome"/>
</dbReference>
<dbReference type="SUPFAM" id="SSF52402">
    <property type="entry name" value="Adenine nucleotide alpha hydrolases-like"/>
    <property type="match status" value="1"/>
</dbReference>
<evidence type="ECO:0000313" key="2">
    <source>
        <dbReference type="EMBL" id="AKD02963.1"/>
    </source>
</evidence>
<protein>
    <recommendedName>
        <fullName evidence="1">UspA domain-containing protein</fullName>
    </recommendedName>
</protein>
<dbReference type="OrthoDB" id="893860at2"/>
<dbReference type="STRING" id="400092.PKOR_07270"/>
<keyword evidence="3" id="KW-1185">Reference proteome</keyword>
<dbReference type="KEGG" id="pko:PKOR_07270"/>
<dbReference type="InterPro" id="IPR006016">
    <property type="entry name" value="UspA"/>
</dbReference>